<dbReference type="GO" id="GO:0008933">
    <property type="term" value="F:peptidoglycan lytic transglycosylase activity"/>
    <property type="evidence" value="ECO:0007669"/>
    <property type="project" value="InterPro"/>
</dbReference>
<dbReference type="PROSITE" id="PS00922">
    <property type="entry name" value="TRANSGLYCOSYLASE"/>
    <property type="match status" value="1"/>
</dbReference>
<reference evidence="3" key="2">
    <citation type="submission" date="2012-02" db="EMBL/GenBank/DDBJ databases">
        <authorList>
            <person name="Genoscope - CEA"/>
        </authorList>
    </citation>
    <scope>NUCLEOTIDE SEQUENCE</scope>
</reference>
<gene>
    <name evidence="3" type="ORF">VIS_S18DCB90019</name>
</gene>
<dbReference type="Pfam" id="PF01476">
    <property type="entry name" value="LysM"/>
    <property type="match status" value="1"/>
</dbReference>
<comment type="similarity">
    <text evidence="1">Belongs to the transglycosylase Slt family.</text>
</comment>
<dbReference type="SMART" id="SM00257">
    <property type="entry name" value="LysM"/>
    <property type="match status" value="1"/>
</dbReference>
<proteinExistence type="inferred from homology"/>
<protein>
    <submittedName>
        <fullName evidence="3">Peptidoglycan-binding LysM</fullName>
    </submittedName>
</protein>
<dbReference type="CDD" id="cd16894">
    <property type="entry name" value="MltD-like"/>
    <property type="match status" value="1"/>
</dbReference>
<dbReference type="GO" id="GO:0016020">
    <property type="term" value="C:membrane"/>
    <property type="evidence" value="ECO:0007669"/>
    <property type="project" value="InterPro"/>
</dbReference>
<dbReference type="SUPFAM" id="SSF54106">
    <property type="entry name" value="LysM domain"/>
    <property type="match status" value="1"/>
</dbReference>
<evidence type="ECO:0000313" key="3">
    <source>
        <dbReference type="EMBL" id="CCG00455.1"/>
    </source>
</evidence>
<dbReference type="InterPro" id="IPR023346">
    <property type="entry name" value="Lysozyme-like_dom_sf"/>
</dbReference>
<feature type="domain" description="LysM" evidence="2">
    <location>
        <begin position="384"/>
        <end position="427"/>
    </location>
</feature>
<evidence type="ECO:0000256" key="1">
    <source>
        <dbReference type="ARBA" id="ARBA00007734"/>
    </source>
</evidence>
<dbReference type="InterPro" id="IPR008258">
    <property type="entry name" value="Transglycosylase_SLT_dom_1"/>
</dbReference>
<dbReference type="InterPro" id="IPR018392">
    <property type="entry name" value="LysM"/>
</dbReference>
<reference evidence="3" key="1">
    <citation type="journal article" date="2012" name="Environ. Microbiol.">
        <title>Genomic content of uncultured Bacteroidetes from contrasting oceanic provinces in the North Atlantic Ocean.</title>
        <authorList>
            <person name="Gomez-Pereira P.R."/>
            <person name="Schuler M."/>
            <person name="Fuchs B.M."/>
            <person name="Bennke C."/>
            <person name="Teeling H."/>
            <person name="Waldmann J."/>
            <person name="Richter M."/>
            <person name="Barbe V."/>
            <person name="Bataille E."/>
            <person name="Glockner F.O."/>
            <person name="Amann R."/>
        </authorList>
    </citation>
    <scope>NUCLEOTIDE SEQUENCE</scope>
</reference>
<organism evidence="3">
    <name type="scientific">uncultured Flavobacteriia bacterium</name>
    <dbReference type="NCBI Taxonomy" id="212695"/>
    <lineage>
        <taxon>Bacteria</taxon>
        <taxon>Pseudomonadati</taxon>
        <taxon>Bacteroidota</taxon>
        <taxon>Flavobacteriia</taxon>
        <taxon>environmental samples</taxon>
    </lineage>
</organism>
<dbReference type="AlphaFoldDB" id="H6RHE4"/>
<dbReference type="CDD" id="cd00118">
    <property type="entry name" value="LysM"/>
    <property type="match status" value="1"/>
</dbReference>
<evidence type="ECO:0000259" key="2">
    <source>
        <dbReference type="PROSITE" id="PS51782"/>
    </source>
</evidence>
<dbReference type="Gene3D" id="3.10.350.10">
    <property type="entry name" value="LysM domain"/>
    <property type="match status" value="1"/>
</dbReference>
<dbReference type="Pfam" id="PF01464">
    <property type="entry name" value="SLT"/>
    <property type="match status" value="1"/>
</dbReference>
<name>H6RHE4_9BACT</name>
<dbReference type="EMBL" id="FO117608">
    <property type="protein sequence ID" value="CCG00455.1"/>
    <property type="molecule type" value="Genomic_DNA"/>
</dbReference>
<sequence>MKGLATCLSWVLGLRCLFSFGQVEGDTLALPVSPDSSLHVALDTLTTLDTSSLDIAVDWEAQWAEWCATAHCVSSDTSLWNVPDVGLARVGDHLDSAYVAQRLAALNVLSELDLRWNPVAHRRIVTYGKRRTHHLGTMLGRSAMYFPLFEEVLAREGLPLELKYLSVVESGLNPEARSPAGARGLWQFMYYTAKAEGLRIDGYVDERKDPLLATEAACRHLRRLHRMYGDWYFALAAYNAGPGNVNKAIRRSGGKTNYWEVRPFLPKETRDYVPNFIAVVYLMEHHADHGIFPQKALPGAMSVDTLMVEGPLRFDQMAAVTSLSEAEVAVLNPMYRLKIVPGPGEKFAVRWPVEKVAEFLGEEQAMRAHKPDLTPTIKYEPEPLVYRVKSGDVLGTIARKHGVKVSQLKAWNDLKSTTIRVGQRLIIHADPNTL</sequence>
<dbReference type="PANTHER" id="PTHR37423:SF2">
    <property type="entry name" value="MEMBRANE-BOUND LYTIC MUREIN TRANSGLYCOSYLASE C"/>
    <property type="match status" value="1"/>
</dbReference>
<dbReference type="InterPro" id="IPR000189">
    <property type="entry name" value="Transglyc_AS"/>
</dbReference>
<accession>H6RHE4</accession>
<dbReference type="InterPro" id="IPR036779">
    <property type="entry name" value="LysM_dom_sf"/>
</dbReference>
<dbReference type="GO" id="GO:0000270">
    <property type="term" value="P:peptidoglycan metabolic process"/>
    <property type="evidence" value="ECO:0007669"/>
    <property type="project" value="InterPro"/>
</dbReference>
<dbReference type="SUPFAM" id="SSF53955">
    <property type="entry name" value="Lysozyme-like"/>
    <property type="match status" value="1"/>
</dbReference>
<dbReference type="PROSITE" id="PS51782">
    <property type="entry name" value="LYSM"/>
    <property type="match status" value="1"/>
</dbReference>
<dbReference type="Gene3D" id="1.10.530.10">
    <property type="match status" value="1"/>
</dbReference>
<dbReference type="PANTHER" id="PTHR37423">
    <property type="entry name" value="SOLUBLE LYTIC MUREIN TRANSGLYCOSYLASE-RELATED"/>
    <property type="match status" value="1"/>
</dbReference>